<keyword evidence="3" id="KW-0813">Transport</keyword>
<evidence type="ECO:0000256" key="6">
    <source>
        <dbReference type="ARBA" id="ARBA00022741"/>
    </source>
</evidence>
<dbReference type="GO" id="GO:0016887">
    <property type="term" value="F:ATP hydrolysis activity"/>
    <property type="evidence" value="ECO:0007669"/>
    <property type="project" value="InterPro"/>
</dbReference>
<evidence type="ECO:0000256" key="10">
    <source>
        <dbReference type="ARBA" id="ARBA00025157"/>
    </source>
</evidence>
<dbReference type="RefSeq" id="WP_279674577.1">
    <property type="nucleotide sequence ID" value="NZ_CP122566.1"/>
</dbReference>
<keyword evidence="5" id="KW-0677">Repeat</keyword>
<evidence type="ECO:0000256" key="3">
    <source>
        <dbReference type="ARBA" id="ARBA00022448"/>
    </source>
</evidence>
<dbReference type="PROSITE" id="PS50893">
    <property type="entry name" value="ABC_TRANSPORTER_2"/>
    <property type="match status" value="2"/>
</dbReference>
<dbReference type="PANTHER" id="PTHR43553">
    <property type="entry name" value="HEAVY METAL TRANSPORTER"/>
    <property type="match status" value="1"/>
</dbReference>
<organism evidence="12 13">
    <name type="scientific">Auritidibacter ignavus</name>
    <dbReference type="NCBI Taxonomy" id="678932"/>
    <lineage>
        <taxon>Bacteria</taxon>
        <taxon>Bacillati</taxon>
        <taxon>Actinomycetota</taxon>
        <taxon>Actinomycetes</taxon>
        <taxon>Micrococcales</taxon>
        <taxon>Micrococcaceae</taxon>
        <taxon>Auritidibacter</taxon>
    </lineage>
</organism>
<keyword evidence="4" id="KW-1003">Cell membrane</keyword>
<sequence length="476" mass="50625">MIEITDVSWMYPNAEQPSLSGLDLTVGAGEFLVLCGASGSGKSTALRLMNGLVPHFHDHGTLTGTVTVAGLSTQEATLDEIGQRTGTVLQHPRKQFFSDTVTEELAFGLENIGTPRNRIRTRVDQALAELHGTVPLDTRLSVLSGGQQQQVAIAAAGIHDPNVVLLDEPSSNLSVDAIERLHSTLQALKDRGATIVVAEHRLRYLSDLLDRVIVMAGGRIHTEWNADQFRAVTDDALADLGLRGQARDVVLPTLPASGASIRGGVPPGEVPDGALELTGITCRAGRRTILAIDKAAFPASSVTAIRGANGVGKSTLARAIAGLRRTTGAIRLNAKALPPRARQASCGLVMQDVQRQLFTESVAAELELASFGEERTDDASTLLESLDLADLRDRHPLSLSGGQQQRLVIAGARTTSRPIVIFDEPSSGVDRRHLTSISKQIRKVAATGAVVLLISHDDDLLSRAADQQITLTRPTA</sequence>
<protein>
    <submittedName>
        <fullName evidence="12">ABC transporter ATP-binding protein</fullName>
    </submittedName>
</protein>
<comment type="function">
    <text evidence="10">Probably part of an ABC transporter complex. Responsible for energy coupling to the transport system.</text>
</comment>
<dbReference type="Gene3D" id="3.40.50.300">
    <property type="entry name" value="P-loop containing nucleotide triphosphate hydrolases"/>
    <property type="match status" value="2"/>
</dbReference>
<dbReference type="PANTHER" id="PTHR43553:SF23">
    <property type="entry name" value="ABC TRANSPORTER ATP-BINDING COMPONENT"/>
    <property type="match status" value="1"/>
</dbReference>
<keyword evidence="7 12" id="KW-0067">ATP-binding</keyword>
<name>A0AAJ6AKE8_9MICC</name>
<evidence type="ECO:0000256" key="5">
    <source>
        <dbReference type="ARBA" id="ARBA00022737"/>
    </source>
</evidence>
<dbReference type="GO" id="GO:0043190">
    <property type="term" value="C:ATP-binding cassette (ABC) transporter complex"/>
    <property type="evidence" value="ECO:0007669"/>
    <property type="project" value="TreeGrafter"/>
</dbReference>
<evidence type="ECO:0000313" key="12">
    <source>
        <dbReference type="EMBL" id="WGH92528.1"/>
    </source>
</evidence>
<evidence type="ECO:0000256" key="1">
    <source>
        <dbReference type="ARBA" id="ARBA00004202"/>
    </source>
</evidence>
<feature type="domain" description="ABC transporter" evidence="11">
    <location>
        <begin position="275"/>
        <end position="476"/>
    </location>
</feature>
<dbReference type="SMART" id="SM00382">
    <property type="entry name" value="AAA"/>
    <property type="match status" value="2"/>
</dbReference>
<keyword evidence="8" id="KW-1278">Translocase</keyword>
<evidence type="ECO:0000313" key="13">
    <source>
        <dbReference type="Proteomes" id="UP001224674"/>
    </source>
</evidence>
<dbReference type="InterPro" id="IPR003439">
    <property type="entry name" value="ABC_transporter-like_ATP-bd"/>
</dbReference>
<feature type="domain" description="ABC transporter" evidence="11">
    <location>
        <begin position="2"/>
        <end position="242"/>
    </location>
</feature>
<dbReference type="InterPro" id="IPR003593">
    <property type="entry name" value="AAA+_ATPase"/>
</dbReference>
<dbReference type="SUPFAM" id="SSF52540">
    <property type="entry name" value="P-loop containing nucleoside triphosphate hydrolases"/>
    <property type="match status" value="2"/>
</dbReference>
<gene>
    <name evidence="12" type="ORF">QDX21_09450</name>
</gene>
<keyword evidence="9" id="KW-0472">Membrane</keyword>
<comment type="similarity">
    <text evidence="2">Belongs to the ABC transporter superfamily.</text>
</comment>
<reference evidence="12 13" key="1">
    <citation type="submission" date="2023-03" db="EMBL/GenBank/DDBJ databases">
        <title>Complete genome sequences of several Auritidibacter ignavus strains isolated from ear infections.</title>
        <authorList>
            <person name="Baehr T."/>
            <person name="Baumhoegger A.M."/>
        </authorList>
    </citation>
    <scope>NUCLEOTIDE SEQUENCE [LARGE SCALE GENOMIC DNA]</scope>
    <source>
        <strain evidence="12 13">BABAE-6</strain>
    </source>
</reference>
<dbReference type="EMBL" id="CP122566">
    <property type="protein sequence ID" value="WGH92528.1"/>
    <property type="molecule type" value="Genomic_DNA"/>
</dbReference>
<dbReference type="Pfam" id="PF00005">
    <property type="entry name" value="ABC_tran"/>
    <property type="match status" value="2"/>
</dbReference>
<evidence type="ECO:0000256" key="4">
    <source>
        <dbReference type="ARBA" id="ARBA00022475"/>
    </source>
</evidence>
<accession>A0AAJ6AKE8</accession>
<dbReference type="CDD" id="cd03225">
    <property type="entry name" value="ABC_cobalt_CbiO_domain1"/>
    <property type="match status" value="1"/>
</dbReference>
<keyword evidence="6" id="KW-0547">Nucleotide-binding</keyword>
<evidence type="ECO:0000259" key="11">
    <source>
        <dbReference type="PROSITE" id="PS50893"/>
    </source>
</evidence>
<comment type="subcellular location">
    <subcellularLocation>
        <location evidence="1">Cell membrane</location>
        <topology evidence="1">Peripheral membrane protein</topology>
    </subcellularLocation>
</comment>
<dbReference type="Proteomes" id="UP001224674">
    <property type="component" value="Chromosome"/>
</dbReference>
<proteinExistence type="inferred from homology"/>
<dbReference type="GO" id="GO:0005524">
    <property type="term" value="F:ATP binding"/>
    <property type="evidence" value="ECO:0007669"/>
    <property type="project" value="UniProtKB-KW"/>
</dbReference>
<evidence type="ECO:0000256" key="2">
    <source>
        <dbReference type="ARBA" id="ARBA00005417"/>
    </source>
</evidence>
<dbReference type="AlphaFoldDB" id="A0AAJ6AKE8"/>
<dbReference type="InterPro" id="IPR050095">
    <property type="entry name" value="ECF_ABC_transporter_ATP-bd"/>
</dbReference>
<evidence type="ECO:0000256" key="9">
    <source>
        <dbReference type="ARBA" id="ARBA00023136"/>
    </source>
</evidence>
<dbReference type="GO" id="GO:0042626">
    <property type="term" value="F:ATPase-coupled transmembrane transporter activity"/>
    <property type="evidence" value="ECO:0007669"/>
    <property type="project" value="TreeGrafter"/>
</dbReference>
<dbReference type="InterPro" id="IPR027417">
    <property type="entry name" value="P-loop_NTPase"/>
</dbReference>
<dbReference type="InterPro" id="IPR015856">
    <property type="entry name" value="ABC_transpr_CbiO/EcfA_su"/>
</dbReference>
<evidence type="ECO:0000256" key="8">
    <source>
        <dbReference type="ARBA" id="ARBA00022967"/>
    </source>
</evidence>
<evidence type="ECO:0000256" key="7">
    <source>
        <dbReference type="ARBA" id="ARBA00022840"/>
    </source>
</evidence>
<keyword evidence="13" id="KW-1185">Reference proteome</keyword>